<protein>
    <submittedName>
        <fullName evidence="1">Uncharacterized protein</fullName>
    </submittedName>
</protein>
<dbReference type="HOGENOM" id="CLU_1388863_0_0_10"/>
<dbReference type="KEGG" id="rbc:BN938_0621"/>
<dbReference type="AlphaFoldDB" id="A0A060R6L5"/>
<dbReference type="Proteomes" id="UP000027616">
    <property type="component" value="Chromosome I"/>
</dbReference>
<gene>
    <name evidence="1" type="ORF">BN938_0621</name>
</gene>
<keyword evidence="2" id="KW-1185">Reference proteome</keyword>
<accession>A0A060R6L5</accession>
<reference evidence="1 2" key="1">
    <citation type="journal article" date="2015" name="Genome Announc.">
        <title>Complete Genome Sequence of the Novel Leech Symbiont Mucinivorans hirudinis M3T.</title>
        <authorList>
            <person name="Nelson M.C."/>
            <person name="Bomar L."/>
            <person name="Graf J."/>
        </authorList>
    </citation>
    <scope>NUCLEOTIDE SEQUENCE [LARGE SCALE GENOMIC DNA]</scope>
    <source>
        <strain evidence="2">M3</strain>
    </source>
</reference>
<dbReference type="EMBL" id="HG934468">
    <property type="protein sequence ID" value="CDN30726.1"/>
    <property type="molecule type" value="Genomic_DNA"/>
</dbReference>
<dbReference type="STRING" id="1433126.BN938_0621"/>
<sequence>MVKYAQLSDGKTHIDIPQDRAYVVVILVGDDITKVNSTKYIEFYYFPEDKLEVYGDLVTDGYNDMVIKGGFYDEFFAKALPTYFELDKRYWELLKASRANSQSADGGAVDIAFRMRSNNEKINIAKKFYILNNPTSEVSAMFMIHITPVAPEFLTLYSHLDDSVKNGKFKELLSIYVQIAEQMEATRNNNPNNNNK</sequence>
<name>A0A060R6L5_9BACT</name>
<evidence type="ECO:0000313" key="1">
    <source>
        <dbReference type="EMBL" id="CDN30726.1"/>
    </source>
</evidence>
<proteinExistence type="predicted"/>
<evidence type="ECO:0000313" key="2">
    <source>
        <dbReference type="Proteomes" id="UP000027616"/>
    </source>
</evidence>
<organism evidence="1 2">
    <name type="scientific">Mucinivorans hirudinis</name>
    <dbReference type="NCBI Taxonomy" id="1433126"/>
    <lineage>
        <taxon>Bacteria</taxon>
        <taxon>Pseudomonadati</taxon>
        <taxon>Bacteroidota</taxon>
        <taxon>Bacteroidia</taxon>
        <taxon>Bacteroidales</taxon>
        <taxon>Rikenellaceae</taxon>
        <taxon>Mucinivorans</taxon>
    </lineage>
</organism>